<dbReference type="PANTHER" id="PTHR12677">
    <property type="entry name" value="GOLGI APPARATUS MEMBRANE PROTEIN TVP38-RELATED"/>
    <property type="match status" value="1"/>
</dbReference>
<evidence type="ECO:0000256" key="6">
    <source>
        <dbReference type="RuleBase" id="RU366058"/>
    </source>
</evidence>
<evidence type="ECO:0000256" key="2">
    <source>
        <dbReference type="ARBA" id="ARBA00022475"/>
    </source>
</evidence>
<protein>
    <recommendedName>
        <fullName evidence="6">TVP38/TMEM64 family membrane protein</fullName>
    </recommendedName>
</protein>
<evidence type="ECO:0000256" key="5">
    <source>
        <dbReference type="ARBA" id="ARBA00023136"/>
    </source>
</evidence>
<dbReference type="PANTHER" id="PTHR12677:SF49">
    <property type="entry name" value="TVP38_TMEM64 FAMILY MEMBRANE PROTEIN"/>
    <property type="match status" value="1"/>
</dbReference>
<gene>
    <name evidence="8" type="primary">ydjZ_2</name>
    <name evidence="8" type="ORF">CLOACE_18360</name>
</gene>
<keyword evidence="3 6" id="KW-0812">Transmembrane</keyword>
<sequence>MKFNFKSHLNKIIIFTSIIILILIILINKDKIPCINVNNIIKFVSSKGRYAIIFFIAIYALKPFIIIIPATILTIVGGTLFGHFTGFLLSMIGFFLSGTLAFLLAKKLGRPFVEKIIKRNNVYLSDNIENNQFIIVFLLRFIPIFHYDILSYALGLSKIRYKNFILASMLGVTLETICYSYMGQNIFNPKSYRFIIPFIIILVISLIAVFLGKKRFVNCVRKYDNEK</sequence>
<feature type="domain" description="VTT" evidence="7">
    <location>
        <begin position="68"/>
        <end position="184"/>
    </location>
</feature>
<keyword evidence="5 6" id="KW-0472">Membrane</keyword>
<dbReference type="Proteomes" id="UP000175744">
    <property type="component" value="Unassembled WGS sequence"/>
</dbReference>
<evidence type="ECO:0000256" key="3">
    <source>
        <dbReference type="ARBA" id="ARBA00022692"/>
    </source>
</evidence>
<feature type="transmembrane region" description="Helical" evidence="6">
    <location>
        <begin position="194"/>
        <end position="212"/>
    </location>
</feature>
<dbReference type="AlphaFoldDB" id="A0A1E8EX21"/>
<proteinExistence type="inferred from homology"/>
<dbReference type="InterPro" id="IPR032816">
    <property type="entry name" value="VTT_dom"/>
</dbReference>
<accession>A0A1E8EX21</accession>
<feature type="transmembrane region" description="Helical" evidence="6">
    <location>
        <begin position="164"/>
        <end position="182"/>
    </location>
</feature>
<comment type="similarity">
    <text evidence="6">Belongs to the TVP38/TMEM64 family.</text>
</comment>
<dbReference type="EMBL" id="LZFO01000030">
    <property type="protein sequence ID" value="OFI05312.1"/>
    <property type="molecule type" value="Genomic_DNA"/>
</dbReference>
<evidence type="ECO:0000259" key="7">
    <source>
        <dbReference type="Pfam" id="PF09335"/>
    </source>
</evidence>
<feature type="transmembrane region" description="Helical" evidence="6">
    <location>
        <begin position="81"/>
        <end position="105"/>
    </location>
</feature>
<name>A0A1E8EX21_9CLOT</name>
<dbReference type="Pfam" id="PF09335">
    <property type="entry name" value="VTT_dom"/>
    <property type="match status" value="1"/>
</dbReference>
<evidence type="ECO:0000256" key="1">
    <source>
        <dbReference type="ARBA" id="ARBA00004651"/>
    </source>
</evidence>
<keyword evidence="4 6" id="KW-1133">Transmembrane helix</keyword>
<keyword evidence="9" id="KW-1185">Reference proteome</keyword>
<keyword evidence="2 6" id="KW-1003">Cell membrane</keyword>
<dbReference type="GO" id="GO:0005886">
    <property type="term" value="C:plasma membrane"/>
    <property type="evidence" value="ECO:0007669"/>
    <property type="project" value="UniProtKB-SubCell"/>
</dbReference>
<dbReference type="RefSeq" id="WP_070110805.1">
    <property type="nucleotide sequence ID" value="NZ_LZFO01000030.1"/>
</dbReference>
<comment type="caution">
    <text evidence="8">The sequence shown here is derived from an EMBL/GenBank/DDBJ whole genome shotgun (WGS) entry which is preliminary data.</text>
</comment>
<reference evidence="8 9" key="1">
    <citation type="submission" date="2016-06" db="EMBL/GenBank/DDBJ databases">
        <title>Genome sequence of Clostridium acetireducens DSM 10703.</title>
        <authorList>
            <person name="Poehlein A."/>
            <person name="Fluechter S."/>
            <person name="Duerre P."/>
            <person name="Daniel R."/>
        </authorList>
    </citation>
    <scope>NUCLEOTIDE SEQUENCE [LARGE SCALE GENOMIC DNA]</scope>
    <source>
        <strain evidence="8 9">DSM 10703</strain>
    </source>
</reference>
<evidence type="ECO:0000256" key="4">
    <source>
        <dbReference type="ARBA" id="ARBA00022989"/>
    </source>
</evidence>
<organism evidence="8 9">
    <name type="scientific">Clostridium acetireducens DSM 10703</name>
    <dbReference type="NCBI Taxonomy" id="1121290"/>
    <lineage>
        <taxon>Bacteria</taxon>
        <taxon>Bacillati</taxon>
        <taxon>Bacillota</taxon>
        <taxon>Clostridia</taxon>
        <taxon>Eubacteriales</taxon>
        <taxon>Clostridiaceae</taxon>
        <taxon>Clostridium</taxon>
    </lineage>
</organism>
<dbReference type="OrthoDB" id="9812980at2"/>
<comment type="subcellular location">
    <subcellularLocation>
        <location evidence="1 6">Cell membrane</location>
        <topology evidence="1 6">Multi-pass membrane protein</topology>
    </subcellularLocation>
</comment>
<dbReference type="InterPro" id="IPR015414">
    <property type="entry name" value="TMEM64"/>
</dbReference>
<feature type="transmembrane region" description="Helical" evidence="6">
    <location>
        <begin position="12"/>
        <end position="29"/>
    </location>
</feature>
<evidence type="ECO:0000313" key="8">
    <source>
        <dbReference type="EMBL" id="OFI05312.1"/>
    </source>
</evidence>
<feature type="transmembrane region" description="Helical" evidence="6">
    <location>
        <begin position="50"/>
        <end position="75"/>
    </location>
</feature>
<evidence type="ECO:0000313" key="9">
    <source>
        <dbReference type="Proteomes" id="UP000175744"/>
    </source>
</evidence>
<dbReference type="STRING" id="1121290.CLAOCE_18360"/>